<dbReference type="InterPro" id="IPR006683">
    <property type="entry name" value="Thioestr_dom"/>
</dbReference>
<dbReference type="InterPro" id="IPR039298">
    <property type="entry name" value="ACOT13"/>
</dbReference>
<evidence type="ECO:0000256" key="1">
    <source>
        <dbReference type="ARBA" id="ARBA00008324"/>
    </source>
</evidence>
<dbReference type="Pfam" id="PF03061">
    <property type="entry name" value="4HBT"/>
    <property type="match status" value="1"/>
</dbReference>
<dbReference type="PANTHER" id="PTHR21660">
    <property type="entry name" value="THIOESTERASE SUPERFAMILY MEMBER-RELATED"/>
    <property type="match status" value="1"/>
</dbReference>
<reference evidence="3 4" key="1">
    <citation type="journal article" date="2019" name="Sci. Rep.">
        <title>A high-quality genome of Eragrostis curvula grass provides insights into Poaceae evolution and supports new strategies to enhance forage quality.</title>
        <authorList>
            <person name="Carballo J."/>
            <person name="Santos B.A.C.M."/>
            <person name="Zappacosta D."/>
            <person name="Garbus I."/>
            <person name="Selva J.P."/>
            <person name="Gallo C.A."/>
            <person name="Diaz A."/>
            <person name="Albertini E."/>
            <person name="Caccamo M."/>
            <person name="Echenique V."/>
        </authorList>
    </citation>
    <scope>NUCLEOTIDE SEQUENCE [LARGE SCALE GENOMIC DNA]</scope>
    <source>
        <strain evidence="4">cv. Victoria</strain>
        <tissue evidence="3">Leaf</tissue>
    </source>
</reference>
<gene>
    <name evidence="3" type="ORF">EJB05_32710</name>
</gene>
<feature type="domain" description="Thioesterase" evidence="2">
    <location>
        <begin position="74"/>
        <end position="147"/>
    </location>
</feature>
<dbReference type="GO" id="GO:0047617">
    <property type="term" value="F:fatty acyl-CoA hydrolase activity"/>
    <property type="evidence" value="ECO:0007669"/>
    <property type="project" value="InterPro"/>
</dbReference>
<evidence type="ECO:0000313" key="3">
    <source>
        <dbReference type="EMBL" id="TVU22985.1"/>
    </source>
</evidence>
<dbReference type="PANTHER" id="PTHR21660:SF40">
    <property type="entry name" value="OS01G0229600 PROTEIN"/>
    <property type="match status" value="1"/>
</dbReference>
<dbReference type="SUPFAM" id="SSF54637">
    <property type="entry name" value="Thioesterase/thiol ester dehydrase-isomerase"/>
    <property type="match status" value="1"/>
</dbReference>
<comment type="caution">
    <text evidence="3">The sequence shown here is derived from an EMBL/GenBank/DDBJ whole genome shotgun (WGS) entry which is preliminary data.</text>
</comment>
<name>A0A5J9UGY2_9POAL</name>
<sequence>MGDEAKKKALRVVTVASKWLEDPRVGYSGEVNPAAAGGQGLSTLVMAGARVSVAEPGRLVCSLRVRAQLTDAEGRWHAGAVAAAVDNICSATAFTVVGAPTATVDYALSYYSPAHHNEEVKMDARAVNRKGKLTAAVVEVRKKDSGELVAIGRQWVTPAWPTKTNKGSKL</sequence>
<dbReference type="Proteomes" id="UP000324897">
    <property type="component" value="Unassembled WGS sequence"/>
</dbReference>
<dbReference type="CDD" id="cd03443">
    <property type="entry name" value="PaaI_thioesterase"/>
    <property type="match status" value="1"/>
</dbReference>
<dbReference type="Gene3D" id="3.10.129.10">
    <property type="entry name" value="Hotdog Thioesterase"/>
    <property type="match status" value="1"/>
</dbReference>
<organism evidence="3 4">
    <name type="scientific">Eragrostis curvula</name>
    <name type="common">weeping love grass</name>
    <dbReference type="NCBI Taxonomy" id="38414"/>
    <lineage>
        <taxon>Eukaryota</taxon>
        <taxon>Viridiplantae</taxon>
        <taxon>Streptophyta</taxon>
        <taxon>Embryophyta</taxon>
        <taxon>Tracheophyta</taxon>
        <taxon>Spermatophyta</taxon>
        <taxon>Magnoliopsida</taxon>
        <taxon>Liliopsida</taxon>
        <taxon>Poales</taxon>
        <taxon>Poaceae</taxon>
        <taxon>PACMAD clade</taxon>
        <taxon>Chloridoideae</taxon>
        <taxon>Eragrostideae</taxon>
        <taxon>Eragrostidinae</taxon>
        <taxon>Eragrostis</taxon>
    </lineage>
</organism>
<dbReference type="EMBL" id="RWGY01000026">
    <property type="protein sequence ID" value="TVU22985.1"/>
    <property type="molecule type" value="Genomic_DNA"/>
</dbReference>
<evidence type="ECO:0000259" key="2">
    <source>
        <dbReference type="Pfam" id="PF03061"/>
    </source>
</evidence>
<feature type="non-terminal residue" evidence="3">
    <location>
        <position position="1"/>
    </location>
</feature>
<keyword evidence="4" id="KW-1185">Reference proteome</keyword>
<dbReference type="InterPro" id="IPR029069">
    <property type="entry name" value="HotDog_dom_sf"/>
</dbReference>
<proteinExistence type="inferred from homology"/>
<comment type="similarity">
    <text evidence="1">Belongs to the thioesterase PaaI family.</text>
</comment>
<dbReference type="OrthoDB" id="46529at2759"/>
<dbReference type="Gramene" id="TVU22985">
    <property type="protein sequence ID" value="TVU22985"/>
    <property type="gene ID" value="EJB05_32710"/>
</dbReference>
<evidence type="ECO:0000313" key="4">
    <source>
        <dbReference type="Proteomes" id="UP000324897"/>
    </source>
</evidence>
<accession>A0A5J9UGY2</accession>
<protein>
    <recommendedName>
        <fullName evidence="2">Thioesterase domain-containing protein</fullName>
    </recommendedName>
</protein>
<dbReference type="AlphaFoldDB" id="A0A5J9UGY2"/>